<accession>A0ABD0JH70</accession>
<dbReference type="SUPFAM" id="SSF48403">
    <property type="entry name" value="Ankyrin repeat"/>
    <property type="match status" value="1"/>
</dbReference>
<keyword evidence="3 14" id="KW-0963">Cytoplasm</keyword>
<feature type="region of interest" description="Disordered" evidence="15">
    <location>
        <begin position="549"/>
        <end position="631"/>
    </location>
</feature>
<dbReference type="GO" id="GO:0008270">
    <property type="term" value="F:zinc ion binding"/>
    <property type="evidence" value="ECO:0007669"/>
    <property type="project" value="UniProtKB-KW"/>
</dbReference>
<dbReference type="InterPro" id="IPR041175">
    <property type="entry name" value="VLRF1/Vms1"/>
</dbReference>
<dbReference type="CDD" id="cd22249">
    <property type="entry name" value="UDM1_RNF168_RNF169-like"/>
    <property type="match status" value="1"/>
</dbReference>
<dbReference type="PROSITE" id="PS00028">
    <property type="entry name" value="ZINC_FINGER_C2H2_1"/>
    <property type="match status" value="1"/>
</dbReference>
<comment type="caution">
    <text evidence="17">The sequence shown here is derived from an EMBL/GenBank/DDBJ whole genome shotgun (WGS) entry which is preliminary data.</text>
</comment>
<evidence type="ECO:0000256" key="4">
    <source>
        <dbReference type="ARBA" id="ARBA00022722"/>
    </source>
</evidence>
<feature type="domain" description="VLRF1" evidence="16">
    <location>
        <begin position="241"/>
        <end position="382"/>
    </location>
</feature>
<protein>
    <recommendedName>
        <fullName evidence="16">VLRF1 domain-containing protein</fullName>
    </recommendedName>
</protein>
<keyword evidence="12" id="KW-0175">Coiled coil</keyword>
<evidence type="ECO:0000313" key="17">
    <source>
        <dbReference type="EMBL" id="KAK7473986.1"/>
    </source>
</evidence>
<comment type="domain">
    <text evidence="14">The VLRF1 domain mediates binding to the 60S ribosomal subunit.</text>
</comment>
<evidence type="ECO:0000313" key="18">
    <source>
        <dbReference type="Proteomes" id="UP001519460"/>
    </source>
</evidence>
<evidence type="ECO:0000256" key="2">
    <source>
        <dbReference type="ARBA" id="ARBA00009262"/>
    </source>
</evidence>
<keyword evidence="9 14" id="KW-0378">Hydrolase</keyword>
<feature type="compositionally biased region" description="Basic and acidic residues" evidence="15">
    <location>
        <begin position="581"/>
        <end position="591"/>
    </location>
</feature>
<keyword evidence="7 14" id="KW-0255">Endonuclease</keyword>
<dbReference type="Pfam" id="PF18716">
    <property type="entry name" value="VATC"/>
    <property type="match status" value="1"/>
</dbReference>
<dbReference type="PROSITE" id="PS52044">
    <property type="entry name" value="VLRF1"/>
    <property type="match status" value="1"/>
</dbReference>
<dbReference type="PANTHER" id="PTHR16036">
    <property type="entry name" value="ANKYRIN REPEAT AND ZINC FINGER DOMAIN-CONTAINING PROTEIN 1"/>
    <property type="match status" value="1"/>
</dbReference>
<evidence type="ECO:0000256" key="10">
    <source>
        <dbReference type="ARBA" id="ARBA00022833"/>
    </source>
</evidence>
<dbReference type="EMBL" id="JACVVK020000451">
    <property type="protein sequence ID" value="KAK7473986.1"/>
    <property type="molecule type" value="Genomic_DNA"/>
</dbReference>
<keyword evidence="10" id="KW-0862">Zinc</keyword>
<dbReference type="GO" id="GO:0005737">
    <property type="term" value="C:cytoplasm"/>
    <property type="evidence" value="ECO:0007669"/>
    <property type="project" value="UniProtKB-SubCell"/>
</dbReference>
<keyword evidence="11 13" id="KW-0040">ANK repeat</keyword>
<feature type="compositionally biased region" description="Polar residues" evidence="15">
    <location>
        <begin position="614"/>
        <end position="624"/>
    </location>
</feature>
<dbReference type="AlphaFoldDB" id="A0ABD0JH70"/>
<feature type="repeat" description="ANK" evidence="13">
    <location>
        <begin position="638"/>
        <end position="670"/>
    </location>
</feature>
<dbReference type="InterPro" id="IPR036770">
    <property type="entry name" value="Ankyrin_rpt-contain_sf"/>
</dbReference>
<organism evidence="17 18">
    <name type="scientific">Batillaria attramentaria</name>
    <dbReference type="NCBI Taxonomy" id="370345"/>
    <lineage>
        <taxon>Eukaryota</taxon>
        <taxon>Metazoa</taxon>
        <taxon>Spiralia</taxon>
        <taxon>Lophotrochozoa</taxon>
        <taxon>Mollusca</taxon>
        <taxon>Gastropoda</taxon>
        <taxon>Caenogastropoda</taxon>
        <taxon>Sorbeoconcha</taxon>
        <taxon>Cerithioidea</taxon>
        <taxon>Batillariidae</taxon>
        <taxon>Batillaria</taxon>
    </lineage>
</organism>
<evidence type="ECO:0000256" key="11">
    <source>
        <dbReference type="ARBA" id="ARBA00023043"/>
    </source>
</evidence>
<keyword evidence="8" id="KW-0863">Zinc-finger</keyword>
<keyword evidence="18" id="KW-1185">Reference proteome</keyword>
<evidence type="ECO:0000256" key="15">
    <source>
        <dbReference type="SAM" id="MobiDB-lite"/>
    </source>
</evidence>
<evidence type="ECO:0000259" key="16">
    <source>
        <dbReference type="PROSITE" id="PS52044"/>
    </source>
</evidence>
<evidence type="ECO:0000256" key="12">
    <source>
        <dbReference type="ARBA" id="ARBA00023054"/>
    </source>
</evidence>
<dbReference type="PANTHER" id="PTHR16036:SF2">
    <property type="entry name" value="TRNA ENDONUCLEASE ANKZF1"/>
    <property type="match status" value="1"/>
</dbReference>
<dbReference type="Proteomes" id="UP001519460">
    <property type="component" value="Unassembled WGS sequence"/>
</dbReference>
<dbReference type="Pfam" id="PF00023">
    <property type="entry name" value="Ank"/>
    <property type="match status" value="1"/>
</dbReference>
<feature type="compositionally biased region" description="Polar residues" evidence="15">
    <location>
        <begin position="549"/>
        <end position="580"/>
    </location>
</feature>
<sequence length="826" mass="90715">MACVKASSYLNNQQLKVLERMAQSSANKLPRKKVSSYSSCLLSDTKPCRQLLASLSIATCNPSVEDDEPDNATFTTKGAVEGEVKVTHTVSTRMSCGCCAVTFSGRSEQRAHFKSDWHRYNLKQKLRGEEPITEEAFESLSGDISSISGSDDSSDSSSETDDARPKPSPLPARVHKSTQDSTDSDSEGASAVLAATRKHPKLFLRNSDGQLVSLYRCLLYHKKSCPTTQAELLSLASKAVDYTRVAVIMLAGGHFAAAVFDGNQAVVHKTFHRYVVRAKRGTAQSTRDSQGNAPKSGGASLRRYNEAALALEIQELLTSWSEQMKNCHLIFLRTSTYSKQIFFGGKAPALDKNDLRVRTIPFSTCRPTFNEVKRVHQMLTSVECYGDESTVVDFVPVSPPRHINRNSGQLEIQPDTLEKRSPQRRKDKGQAFADTKTETGHAATDEGGNAVVENTAADVEEKEQSDVEVELVEQVVEVYTEELKYDETEVELKNKLYTACRCGNLDTLSQLLDQLCHSSSPQQVASETSHADGGQSGDHLVLTGTRQPYASSETNSDIPVLSEQCNSGRDTSGPTGSCSDSKNEEKDERGTADNSLHLTSSVSEGGRHTGGSGQERSSGINSVGSRPRQLLNEGHGEKRSTLLHVASVGGHADLVHTLLEAGCDPAVKDAAGKPPYAVAGSKETRNIFRRFRGNNPDMYNYEAAQIPSALTDEMEAEKKQREAERKKAQRKARQERLKEKKAEEAKVAAEQREKQRFLSLSDREKRALAAERRLLQQASDQGSCGLVLSRCYQCGGDMTGKVPFEYMDFKFCTPKCLKEHRAKNTQ</sequence>
<feature type="compositionally biased region" description="Low complexity" evidence="15">
    <location>
        <begin position="141"/>
        <end position="151"/>
    </location>
</feature>
<keyword evidence="5" id="KW-0479">Metal-binding</keyword>
<evidence type="ECO:0000256" key="14">
    <source>
        <dbReference type="PROSITE-ProRule" id="PRU01389"/>
    </source>
</evidence>
<evidence type="ECO:0000256" key="6">
    <source>
        <dbReference type="ARBA" id="ARBA00022737"/>
    </source>
</evidence>
<evidence type="ECO:0000256" key="9">
    <source>
        <dbReference type="ARBA" id="ARBA00022801"/>
    </source>
</evidence>
<dbReference type="InterPro" id="IPR013087">
    <property type="entry name" value="Znf_C2H2_type"/>
</dbReference>
<feature type="compositionally biased region" description="Basic and acidic residues" evidence="15">
    <location>
        <begin position="716"/>
        <end position="751"/>
    </location>
</feature>
<dbReference type="InterPro" id="IPR041540">
    <property type="entry name" value="VATC"/>
</dbReference>
<feature type="region of interest" description="Disordered" evidence="15">
    <location>
        <begin position="523"/>
        <end position="542"/>
    </location>
</feature>
<dbReference type="Gene3D" id="1.25.40.20">
    <property type="entry name" value="Ankyrin repeat-containing domain"/>
    <property type="match status" value="1"/>
</dbReference>
<evidence type="ECO:0000256" key="1">
    <source>
        <dbReference type="ARBA" id="ARBA00004496"/>
    </source>
</evidence>
<keyword evidence="6" id="KW-0677">Repeat</keyword>
<comment type="subcellular location">
    <subcellularLocation>
        <location evidence="1">Cytoplasm</location>
    </subcellularLocation>
</comment>
<evidence type="ECO:0000256" key="13">
    <source>
        <dbReference type="PROSITE-ProRule" id="PRU00023"/>
    </source>
</evidence>
<evidence type="ECO:0000256" key="5">
    <source>
        <dbReference type="ARBA" id="ARBA00022723"/>
    </source>
</evidence>
<feature type="region of interest" description="Disordered" evidence="15">
    <location>
        <begin position="713"/>
        <end position="751"/>
    </location>
</feature>
<evidence type="ECO:0000256" key="8">
    <source>
        <dbReference type="ARBA" id="ARBA00022771"/>
    </source>
</evidence>
<feature type="compositionally biased region" description="Polar residues" evidence="15">
    <location>
        <begin position="592"/>
        <end position="603"/>
    </location>
</feature>
<evidence type="ECO:0000256" key="3">
    <source>
        <dbReference type="ARBA" id="ARBA00022490"/>
    </source>
</evidence>
<reference evidence="17 18" key="1">
    <citation type="journal article" date="2023" name="Sci. Data">
        <title>Genome assembly of the Korean intertidal mud-creeper Batillaria attramentaria.</title>
        <authorList>
            <person name="Patra A.K."/>
            <person name="Ho P.T."/>
            <person name="Jun S."/>
            <person name="Lee S.J."/>
            <person name="Kim Y."/>
            <person name="Won Y.J."/>
        </authorList>
    </citation>
    <scope>NUCLEOTIDE SEQUENCE [LARGE SCALE GENOMIC DNA]</scope>
    <source>
        <strain evidence="17">Wonlab-2016</strain>
    </source>
</reference>
<feature type="region of interest" description="Disordered" evidence="15">
    <location>
        <begin position="140"/>
        <end position="190"/>
    </location>
</feature>
<proteinExistence type="inferred from homology"/>
<dbReference type="Pfam" id="PF18826">
    <property type="entry name" value="bVLRF1"/>
    <property type="match status" value="1"/>
</dbReference>
<keyword evidence="4 14" id="KW-0540">Nuclease</keyword>
<dbReference type="GO" id="GO:0004519">
    <property type="term" value="F:endonuclease activity"/>
    <property type="evidence" value="ECO:0007669"/>
    <property type="project" value="UniProtKB-KW"/>
</dbReference>
<dbReference type="PROSITE" id="PS50088">
    <property type="entry name" value="ANK_REPEAT"/>
    <property type="match status" value="1"/>
</dbReference>
<feature type="active site" evidence="14">
    <location>
        <position position="284"/>
    </location>
</feature>
<dbReference type="InterPro" id="IPR047139">
    <property type="entry name" value="ANKZ1/VMS1"/>
</dbReference>
<feature type="region of interest" description="Disordered" evidence="15">
    <location>
        <begin position="414"/>
        <end position="450"/>
    </location>
</feature>
<dbReference type="GO" id="GO:0016787">
    <property type="term" value="F:hydrolase activity"/>
    <property type="evidence" value="ECO:0007669"/>
    <property type="project" value="UniProtKB-KW"/>
</dbReference>
<name>A0ABD0JH70_9CAEN</name>
<evidence type="ECO:0000256" key="7">
    <source>
        <dbReference type="ARBA" id="ARBA00022759"/>
    </source>
</evidence>
<comment type="similarity">
    <text evidence="2 14">Belongs to the ANKZF1/VMS1 family.</text>
</comment>
<dbReference type="PROSITE" id="PS50297">
    <property type="entry name" value="ANK_REP_REGION"/>
    <property type="match status" value="1"/>
</dbReference>
<gene>
    <name evidence="17" type="ORF">BaRGS_00034755</name>
</gene>
<dbReference type="InterPro" id="IPR002110">
    <property type="entry name" value="Ankyrin_rpt"/>
</dbReference>